<dbReference type="InterPro" id="IPR050638">
    <property type="entry name" value="AA-Vitamin_Transporters"/>
</dbReference>
<reference evidence="8" key="2">
    <citation type="submission" date="2020-09" db="EMBL/GenBank/DDBJ databases">
        <authorList>
            <person name="Sun Q."/>
            <person name="Ohkuma M."/>
        </authorList>
    </citation>
    <scope>NUCLEOTIDE SEQUENCE</scope>
    <source>
        <strain evidence="8">JCM 10088</strain>
    </source>
</reference>
<feature type="transmembrane region" description="Helical" evidence="6">
    <location>
        <begin position="120"/>
        <end position="138"/>
    </location>
</feature>
<dbReference type="Proteomes" id="UP000610960">
    <property type="component" value="Unassembled WGS sequence"/>
</dbReference>
<feature type="transmembrane region" description="Helical" evidence="6">
    <location>
        <begin position="144"/>
        <end position="163"/>
    </location>
</feature>
<dbReference type="InterPro" id="IPR037185">
    <property type="entry name" value="EmrE-like"/>
</dbReference>
<protein>
    <submittedName>
        <fullName evidence="8">EamA family transporter</fullName>
    </submittedName>
</protein>
<dbReference type="SUPFAM" id="SSF103481">
    <property type="entry name" value="Multidrug resistance efflux transporter EmrE"/>
    <property type="match status" value="2"/>
</dbReference>
<feature type="transmembrane region" description="Helical" evidence="6">
    <location>
        <begin position="7"/>
        <end position="24"/>
    </location>
</feature>
<keyword evidence="2" id="KW-1003">Cell membrane</keyword>
<evidence type="ECO:0000256" key="4">
    <source>
        <dbReference type="ARBA" id="ARBA00022989"/>
    </source>
</evidence>
<keyword evidence="4 6" id="KW-1133">Transmembrane helix</keyword>
<evidence type="ECO:0000256" key="3">
    <source>
        <dbReference type="ARBA" id="ARBA00022692"/>
    </source>
</evidence>
<dbReference type="Pfam" id="PF00892">
    <property type="entry name" value="EamA"/>
    <property type="match status" value="2"/>
</dbReference>
<dbReference type="OrthoDB" id="34518at2157"/>
<dbReference type="RefSeq" id="WP_188596255.1">
    <property type="nucleotide sequence ID" value="NZ_BMNL01000002.1"/>
</dbReference>
<proteinExistence type="predicted"/>
<comment type="caution">
    <text evidence="8">The sequence shown here is derived from an EMBL/GenBank/DDBJ whole genome shotgun (WGS) entry which is preliminary data.</text>
</comment>
<feature type="transmembrane region" description="Helical" evidence="6">
    <location>
        <begin position="94"/>
        <end position="113"/>
    </location>
</feature>
<keyword evidence="9" id="KW-1185">Reference proteome</keyword>
<dbReference type="AlphaFoldDB" id="A0A830GVJ4"/>
<evidence type="ECO:0000256" key="5">
    <source>
        <dbReference type="ARBA" id="ARBA00023136"/>
    </source>
</evidence>
<gene>
    <name evidence="8" type="ORF">GCM10007981_09280</name>
</gene>
<reference evidence="8" key="1">
    <citation type="journal article" date="2014" name="Int. J. Syst. Evol. Microbiol.">
        <title>Complete genome sequence of Corynebacterium casei LMG S-19264T (=DSM 44701T), isolated from a smear-ripened cheese.</title>
        <authorList>
            <consortium name="US DOE Joint Genome Institute (JGI-PGF)"/>
            <person name="Walter F."/>
            <person name="Albersmeier A."/>
            <person name="Kalinowski J."/>
            <person name="Ruckert C."/>
        </authorList>
    </citation>
    <scope>NUCLEOTIDE SEQUENCE</scope>
    <source>
        <strain evidence="8">JCM 10088</strain>
    </source>
</reference>
<feature type="domain" description="EamA" evidence="7">
    <location>
        <begin position="10"/>
        <end position="135"/>
    </location>
</feature>
<keyword evidence="5 6" id="KW-0472">Membrane</keyword>
<evidence type="ECO:0000313" key="8">
    <source>
        <dbReference type="EMBL" id="GGP20589.1"/>
    </source>
</evidence>
<keyword evidence="3 6" id="KW-0812">Transmembrane</keyword>
<feature type="transmembrane region" description="Helical" evidence="6">
    <location>
        <begin position="235"/>
        <end position="257"/>
    </location>
</feature>
<dbReference type="PANTHER" id="PTHR32322:SF18">
    <property type="entry name" value="S-ADENOSYLMETHIONINE_S-ADENOSYLHOMOCYSTEINE TRANSPORTER"/>
    <property type="match status" value="1"/>
</dbReference>
<evidence type="ECO:0000256" key="6">
    <source>
        <dbReference type="SAM" id="Phobius"/>
    </source>
</evidence>
<evidence type="ECO:0000259" key="7">
    <source>
        <dbReference type="Pfam" id="PF00892"/>
    </source>
</evidence>
<feature type="transmembrane region" description="Helical" evidence="6">
    <location>
        <begin position="67"/>
        <end position="88"/>
    </location>
</feature>
<accession>A0A830GVJ4</accession>
<dbReference type="GO" id="GO:0005886">
    <property type="term" value="C:plasma membrane"/>
    <property type="evidence" value="ECO:0007669"/>
    <property type="project" value="UniProtKB-SubCell"/>
</dbReference>
<feature type="transmembrane region" description="Helical" evidence="6">
    <location>
        <begin position="205"/>
        <end position="223"/>
    </location>
</feature>
<comment type="subcellular location">
    <subcellularLocation>
        <location evidence="1">Cell membrane</location>
        <topology evidence="1">Multi-pass membrane protein</topology>
    </subcellularLocation>
</comment>
<dbReference type="PANTHER" id="PTHR32322">
    <property type="entry name" value="INNER MEMBRANE TRANSPORTER"/>
    <property type="match status" value="1"/>
</dbReference>
<dbReference type="EMBL" id="BMNL01000002">
    <property type="protein sequence ID" value="GGP20589.1"/>
    <property type="molecule type" value="Genomic_DNA"/>
</dbReference>
<evidence type="ECO:0000313" key="9">
    <source>
        <dbReference type="Proteomes" id="UP000610960"/>
    </source>
</evidence>
<feature type="transmembrane region" description="Helical" evidence="6">
    <location>
        <begin position="263"/>
        <end position="281"/>
    </location>
</feature>
<sequence length="289" mass="31592">MNGSKKTGIYLAAYTVGASSNYFFVKDGLSYSPPLIFMSLRYAIAGASLLIPLIALRRFKPFMNLDLFLLSLFTTLSTGFWSFGLLYIDPGTSAVLSYTMPLFALPLSMLILGERPGRSNIIGIIIGFLGVVIYYLSFLGSMKLIGAILTVINAFFWAMYSTYFRKLGSRDPLTVVSLQMLISAAMLLIPSFIFGDRLLMRDKFIIDLLGTGLMGGSMLFLLWNLLINSMGVSRAVALVFLVPALTIAMDYLLLGMIPTPLELIGAVVMFIGIYVSQRPALTNAATSSP</sequence>
<organism evidence="8 9">
    <name type="scientific">Thermocladium modestius</name>
    <dbReference type="NCBI Taxonomy" id="62609"/>
    <lineage>
        <taxon>Archaea</taxon>
        <taxon>Thermoproteota</taxon>
        <taxon>Thermoprotei</taxon>
        <taxon>Thermoproteales</taxon>
        <taxon>Thermoproteaceae</taxon>
        <taxon>Thermocladium</taxon>
    </lineage>
</organism>
<name>A0A830GVJ4_9CREN</name>
<feature type="domain" description="EamA" evidence="7">
    <location>
        <begin position="145"/>
        <end position="275"/>
    </location>
</feature>
<feature type="transmembrane region" description="Helical" evidence="6">
    <location>
        <begin position="175"/>
        <end position="193"/>
    </location>
</feature>
<evidence type="ECO:0000256" key="1">
    <source>
        <dbReference type="ARBA" id="ARBA00004651"/>
    </source>
</evidence>
<dbReference type="InterPro" id="IPR000620">
    <property type="entry name" value="EamA_dom"/>
</dbReference>
<feature type="transmembrane region" description="Helical" evidence="6">
    <location>
        <begin position="36"/>
        <end position="55"/>
    </location>
</feature>
<evidence type="ECO:0000256" key="2">
    <source>
        <dbReference type="ARBA" id="ARBA00022475"/>
    </source>
</evidence>